<evidence type="ECO:0000256" key="1">
    <source>
        <dbReference type="SAM" id="MobiDB-lite"/>
    </source>
</evidence>
<feature type="transmembrane region" description="Helical" evidence="2">
    <location>
        <begin position="31"/>
        <end position="54"/>
    </location>
</feature>
<keyword evidence="4" id="KW-1185">Reference proteome</keyword>
<name>A0A3S2V5A3_9SPHN</name>
<keyword evidence="2" id="KW-0812">Transmembrane</keyword>
<feature type="region of interest" description="Disordered" evidence="1">
    <location>
        <begin position="1"/>
        <end position="23"/>
    </location>
</feature>
<accession>A0A3S2V5A3</accession>
<proteinExistence type="predicted"/>
<evidence type="ECO:0000313" key="4">
    <source>
        <dbReference type="Proteomes" id="UP000282837"/>
    </source>
</evidence>
<dbReference type="Proteomes" id="UP000282837">
    <property type="component" value="Unassembled WGS sequence"/>
</dbReference>
<sequence>MAHDSSPKRSVGPLWPATPQRTAPEPVPAGLLRALVLALPLSLLLWSGVAAAAWHSTPRPIRHELHQDMAKLWHRAHKPARHN</sequence>
<dbReference type="EMBL" id="SACO01000011">
    <property type="protein sequence ID" value="RVU03879.1"/>
    <property type="molecule type" value="Genomic_DNA"/>
</dbReference>
<keyword evidence="2" id="KW-1133">Transmembrane helix</keyword>
<protein>
    <submittedName>
        <fullName evidence="3">Uncharacterized protein</fullName>
    </submittedName>
</protein>
<comment type="caution">
    <text evidence="3">The sequence shown here is derived from an EMBL/GenBank/DDBJ whole genome shotgun (WGS) entry which is preliminary data.</text>
</comment>
<reference evidence="3 4" key="1">
    <citation type="submission" date="2019-01" db="EMBL/GenBank/DDBJ databases">
        <authorList>
            <person name="Chen W.-M."/>
        </authorList>
    </citation>
    <scope>NUCLEOTIDE SEQUENCE [LARGE SCALE GENOMIC DNA]</scope>
    <source>
        <strain evidence="3 4">FSY-9</strain>
    </source>
</reference>
<evidence type="ECO:0000256" key="2">
    <source>
        <dbReference type="SAM" id="Phobius"/>
    </source>
</evidence>
<dbReference type="AlphaFoldDB" id="A0A3S2V5A3"/>
<dbReference type="RefSeq" id="WP_127710405.1">
    <property type="nucleotide sequence ID" value="NZ_SACO01000011.1"/>
</dbReference>
<evidence type="ECO:0000313" key="3">
    <source>
        <dbReference type="EMBL" id="RVU03879.1"/>
    </source>
</evidence>
<keyword evidence="2" id="KW-0472">Membrane</keyword>
<organism evidence="3 4">
    <name type="scientific">Novosphingobium umbonatum</name>
    <dbReference type="NCBI Taxonomy" id="1908524"/>
    <lineage>
        <taxon>Bacteria</taxon>
        <taxon>Pseudomonadati</taxon>
        <taxon>Pseudomonadota</taxon>
        <taxon>Alphaproteobacteria</taxon>
        <taxon>Sphingomonadales</taxon>
        <taxon>Sphingomonadaceae</taxon>
        <taxon>Novosphingobium</taxon>
    </lineage>
</organism>
<gene>
    <name evidence="3" type="ORF">EOE18_13530</name>
</gene>